<organism evidence="2 3">
    <name type="scientific">Dioszegia hungarica</name>
    <dbReference type="NCBI Taxonomy" id="4972"/>
    <lineage>
        <taxon>Eukaryota</taxon>
        <taxon>Fungi</taxon>
        <taxon>Dikarya</taxon>
        <taxon>Basidiomycota</taxon>
        <taxon>Agaricomycotina</taxon>
        <taxon>Tremellomycetes</taxon>
        <taxon>Tremellales</taxon>
        <taxon>Bulleribasidiaceae</taxon>
        <taxon>Dioszegia</taxon>
    </lineage>
</organism>
<reference evidence="2" key="1">
    <citation type="journal article" date="2022" name="G3 (Bethesda)">
        <title>High quality genome of the basidiomycete yeast Dioszegia hungarica PDD-24b-2 isolated from cloud water.</title>
        <authorList>
            <person name="Jarrige D."/>
            <person name="Haridas S."/>
            <person name="Bleykasten-Grosshans C."/>
            <person name="Joly M."/>
            <person name="Nadalig T."/>
            <person name="Sancelme M."/>
            <person name="Vuilleumier S."/>
            <person name="Grigoriev I.V."/>
            <person name="Amato P."/>
            <person name="Bringel F."/>
        </authorList>
    </citation>
    <scope>NUCLEOTIDE SEQUENCE</scope>
    <source>
        <strain evidence="2">PDD-24b-2</strain>
    </source>
</reference>
<feature type="compositionally biased region" description="Basic and acidic residues" evidence="1">
    <location>
        <begin position="275"/>
        <end position="303"/>
    </location>
</feature>
<keyword evidence="3" id="KW-1185">Reference proteome</keyword>
<comment type="caution">
    <text evidence="2">The sequence shown here is derived from an EMBL/GenBank/DDBJ whole genome shotgun (WGS) entry which is preliminary data.</text>
</comment>
<dbReference type="EMBL" id="JAKWFO010000003">
    <property type="protein sequence ID" value="KAI9638248.1"/>
    <property type="molecule type" value="Genomic_DNA"/>
</dbReference>
<protein>
    <submittedName>
        <fullName evidence="2">FMN-binding domain-containing protein</fullName>
    </submittedName>
</protein>
<dbReference type="GeneID" id="77725806"/>
<dbReference type="Proteomes" id="UP001164286">
    <property type="component" value="Unassembled WGS sequence"/>
</dbReference>
<dbReference type="InterPro" id="IPR012349">
    <property type="entry name" value="Split_barrel_FMN-bd"/>
</dbReference>
<dbReference type="AlphaFoldDB" id="A0AA38LX95"/>
<gene>
    <name evidence="2" type="ORF">MKK02DRAFT_22659</name>
</gene>
<dbReference type="SUPFAM" id="SSF50475">
    <property type="entry name" value="FMN-binding split barrel"/>
    <property type="match status" value="1"/>
</dbReference>
<dbReference type="Pfam" id="PF04299">
    <property type="entry name" value="FMN_bind_2"/>
    <property type="match status" value="1"/>
</dbReference>
<dbReference type="Gene3D" id="2.30.110.10">
    <property type="entry name" value="Electron Transport, Fmn-binding Protein, Chain A"/>
    <property type="match status" value="1"/>
</dbReference>
<dbReference type="PANTHER" id="PTHR35802:SF1">
    <property type="entry name" value="PROTEASE SYNTHASE AND SPORULATION PROTEIN PAI 2"/>
    <property type="match status" value="1"/>
</dbReference>
<feature type="region of interest" description="Disordered" evidence="1">
    <location>
        <begin position="275"/>
        <end position="316"/>
    </location>
</feature>
<accession>A0AA38LX95</accession>
<evidence type="ECO:0000256" key="1">
    <source>
        <dbReference type="SAM" id="MobiDB-lite"/>
    </source>
</evidence>
<evidence type="ECO:0000313" key="2">
    <source>
        <dbReference type="EMBL" id="KAI9638248.1"/>
    </source>
</evidence>
<dbReference type="InterPro" id="IPR007396">
    <property type="entry name" value="TR_PAI2-type"/>
</dbReference>
<evidence type="ECO:0000313" key="3">
    <source>
        <dbReference type="Proteomes" id="UP001164286"/>
    </source>
</evidence>
<name>A0AA38LX95_9TREE</name>
<proteinExistence type="predicted"/>
<dbReference type="RefSeq" id="XP_052948025.1">
    <property type="nucleotide sequence ID" value="XM_053086605.1"/>
</dbReference>
<sequence>MYLRPVHTDLDPQICHNFVKAHPLGLLITHLPSADASGAPLQASHIPFVIDAPPNGFAAEGGETAGSLGVLRGHIARANPQVKAILSATATAPASTTGGLISSIFGSSTSNSPPPPLDTLSDDVLVIFTSPTHSYVTPTFYTTTKPSTHKVVPTWDYAAVQVYGTLRVYNKGEETGAFLQRQVEDLTRMEEDKMQAVCPAGSLKRWDVDESPKSYVEALKKGIVGVEIVIKRIEGKFKMSQENELGDWEGVVDGFKGLGTEDGKRMAEAVEARGKDRVRRGKGDEVIGGEEVVKRGDGADHELSSASAEQAKADGV</sequence>
<dbReference type="PANTHER" id="PTHR35802">
    <property type="entry name" value="PROTEASE SYNTHASE AND SPORULATION PROTEIN PAI 2"/>
    <property type="match status" value="1"/>
</dbReference>